<dbReference type="Pfam" id="PF26215">
    <property type="entry name" value="HTH_animal"/>
    <property type="match status" value="1"/>
</dbReference>
<feature type="compositionally biased region" description="Polar residues" evidence="1">
    <location>
        <begin position="391"/>
        <end position="404"/>
    </location>
</feature>
<dbReference type="PROSITE" id="PS50878">
    <property type="entry name" value="RT_POL"/>
    <property type="match status" value="1"/>
</dbReference>
<feature type="region of interest" description="Disordered" evidence="1">
    <location>
        <begin position="369"/>
        <end position="404"/>
    </location>
</feature>
<gene>
    <name evidence="3" type="ORF">UXM345_LOCUS31840</name>
</gene>
<dbReference type="AlphaFoldDB" id="A0A820G1V8"/>
<dbReference type="EMBL" id="CAJOBF010009249">
    <property type="protein sequence ID" value="CAF4271598.1"/>
    <property type="molecule type" value="Genomic_DNA"/>
</dbReference>
<proteinExistence type="predicted"/>
<dbReference type="Proteomes" id="UP000663842">
    <property type="component" value="Unassembled WGS sequence"/>
</dbReference>
<name>A0A820G1V8_9BILA</name>
<feature type="domain" description="Reverse transcriptase" evidence="2">
    <location>
        <begin position="499"/>
        <end position="747"/>
    </location>
</feature>
<feature type="compositionally biased region" description="Basic residues" evidence="1">
    <location>
        <begin position="284"/>
        <end position="293"/>
    </location>
</feature>
<evidence type="ECO:0000313" key="4">
    <source>
        <dbReference type="Proteomes" id="UP000663842"/>
    </source>
</evidence>
<protein>
    <recommendedName>
        <fullName evidence="2">Reverse transcriptase domain-containing protein</fullName>
    </recommendedName>
</protein>
<dbReference type="PANTHER" id="PTHR21301">
    <property type="entry name" value="REVERSE TRANSCRIPTASE"/>
    <property type="match status" value="1"/>
</dbReference>
<feature type="compositionally biased region" description="Low complexity" evidence="1">
    <location>
        <begin position="377"/>
        <end position="390"/>
    </location>
</feature>
<accession>A0A820G1V8</accession>
<evidence type="ECO:0000259" key="2">
    <source>
        <dbReference type="PROSITE" id="PS50878"/>
    </source>
</evidence>
<dbReference type="InterPro" id="IPR000477">
    <property type="entry name" value="RT_dom"/>
</dbReference>
<dbReference type="PANTHER" id="PTHR21301:SF10">
    <property type="entry name" value="REVERSE TRANSCRIPTASE DOMAIN-CONTAINING PROTEIN"/>
    <property type="match status" value="1"/>
</dbReference>
<evidence type="ECO:0000256" key="1">
    <source>
        <dbReference type="SAM" id="MobiDB-lite"/>
    </source>
</evidence>
<feature type="region of interest" description="Disordered" evidence="1">
    <location>
        <begin position="275"/>
        <end position="299"/>
    </location>
</feature>
<evidence type="ECO:0000313" key="3">
    <source>
        <dbReference type="EMBL" id="CAF4271598.1"/>
    </source>
</evidence>
<reference evidence="3" key="1">
    <citation type="submission" date="2021-02" db="EMBL/GenBank/DDBJ databases">
        <authorList>
            <person name="Nowell W R."/>
        </authorList>
    </citation>
    <scope>NUCLEOTIDE SEQUENCE</scope>
</reference>
<comment type="caution">
    <text evidence="3">The sequence shown here is derived from an EMBL/GenBank/DDBJ whole genome shotgun (WGS) entry which is preliminary data.</text>
</comment>
<sequence length="900" mass="105699">MATENKHWAKEIIQRTKQRDEIVNNRFIKNKINQLALIMAQSSASISDLKTQLRTYWSQVPSYKGSKATIDALVQGTSTTTSSTTESTTSKIIATSLAPDRVRDKVDQVEKIIYKYLYHCTEHVKMSIENRIRLAKAQLDEFKALEEFQLASTPNHRIIHFVLKSKVKLWSTKNKNRTTILKRIELDLPPKWISKCAYNLKIDGSMISPQEVQEFYNRMGELKRKNRIEEMAIYQDIATREYELINNEINYIIIDLSRQTDEDEASSAALIHYHKLPGRERNQQSRRRRRHRNNTSGLYSNVGRGLLSPAIINEANIQLTEEYHQLLKLGPRFIYNDPKTASRRLSPGRPVEQFIAALDKLLLKLHDSSSSNEKQQTTFNNNNNSVSTTTDNLPSQPSQLHMNNGTGIIMKKNRRNYDRLVKRLKYKFKLANVVVRKSDKSKVFHLGRLDEYNKNSNEYKEKTKAYKCLGTEDPLADLIQRTNKYLLDLRLIKWITQKQYEQLSIKPNEVELAHLYYLPKAHKPGTPLRPIVSELKHPTIKISKFLDQLLRPLFDLMASKTTVTSGFELAKYIQEWSKVNLRQDTLFCTLDVKDLYTMVPQIEGVLSLKKILDYLQLKQIDGLKIETIIRLSRFVMKNNYFSYDGQYYHQIRDGAMGSPLTLTMANCYMFFYEQQIIRQINNSGGLYFRYIDDIFITINWPARHLFKQIDRWNHFDENIKLSENIGSNVDFLDLHIENQEGKLFTTVYQKPSYEPYYLPFNSIHPLHMKKNIVFTMLLRAIRYCSTFQAYLNEREKLRMALLMNKYPSKFLDEQFNDILLKLNIDRPLTFNNYTNYREKKMFVHFTYCSSMKTFPLKFHALWNEYFGQSPINEIIPVLGTRNVKNLQRRLTHTRSTDIDN</sequence>
<organism evidence="3 4">
    <name type="scientific">Rotaria magnacalcarata</name>
    <dbReference type="NCBI Taxonomy" id="392030"/>
    <lineage>
        <taxon>Eukaryota</taxon>
        <taxon>Metazoa</taxon>
        <taxon>Spiralia</taxon>
        <taxon>Gnathifera</taxon>
        <taxon>Rotifera</taxon>
        <taxon>Eurotatoria</taxon>
        <taxon>Bdelloidea</taxon>
        <taxon>Philodinida</taxon>
        <taxon>Philodinidae</taxon>
        <taxon>Rotaria</taxon>
    </lineage>
</organism>
<dbReference type="InterPro" id="IPR058912">
    <property type="entry name" value="HTH_animal"/>
</dbReference>